<sequence>MYQTRFRFSPGKLKSRWIGPYVVLKAYPSGYVDLMTERGSFKVNGHRLKLYNENDPVRNGEARDSLQKQALLRRQPVISQRKLQPDLILTKAKQEPLRVREALSFATRNECDKYFSSSLRFFSAISLPFCNFMASKRASSSRNAQDHPCLSFDSDNILRSEKLSLMIELDRLRKRDVEIGSIVDLHFVEEIGFGDRLSSLLRREYRDHFRVLRFVNNDWEKALKTHEPIYYELVLEFLATFSFDVEAYEEDRIDGPCIRFRLLGEWYEITLPRFGVVTTVSLREKFRLKPKSPENCPKSPYRSEIVRKSYNAKLKIQNHVIWWTFEASTNENKAILVSEPGLVHALTFVERFNHSRSLWT</sequence>
<name>A0AA38WC72_9ASTR</name>
<gene>
    <name evidence="1" type="ORF">OSB04_019238</name>
</gene>
<reference evidence="1" key="1">
    <citation type="submission" date="2023-03" db="EMBL/GenBank/DDBJ databases">
        <title>Chromosome-scale reference genome and RAD-based genetic map of yellow starthistle (Centaurea solstitialis) reveal putative structural variation and QTLs associated with invader traits.</title>
        <authorList>
            <person name="Reatini B."/>
            <person name="Cang F.A."/>
            <person name="Jiang Q."/>
            <person name="Mckibben M.T.W."/>
            <person name="Barker M.S."/>
            <person name="Rieseberg L.H."/>
            <person name="Dlugosch K.M."/>
        </authorList>
    </citation>
    <scope>NUCLEOTIDE SEQUENCE</scope>
    <source>
        <strain evidence="1">CAN-66</strain>
        <tissue evidence="1">Leaf</tissue>
    </source>
</reference>
<comment type="caution">
    <text evidence="1">The sequence shown here is derived from an EMBL/GenBank/DDBJ whole genome shotgun (WGS) entry which is preliminary data.</text>
</comment>
<protein>
    <submittedName>
        <fullName evidence="1">Uncharacterized protein</fullName>
    </submittedName>
</protein>
<dbReference type="AlphaFoldDB" id="A0AA38WC72"/>
<accession>A0AA38WC72</accession>
<proteinExistence type="predicted"/>
<organism evidence="1 2">
    <name type="scientific">Centaurea solstitialis</name>
    <name type="common">yellow star-thistle</name>
    <dbReference type="NCBI Taxonomy" id="347529"/>
    <lineage>
        <taxon>Eukaryota</taxon>
        <taxon>Viridiplantae</taxon>
        <taxon>Streptophyta</taxon>
        <taxon>Embryophyta</taxon>
        <taxon>Tracheophyta</taxon>
        <taxon>Spermatophyta</taxon>
        <taxon>Magnoliopsida</taxon>
        <taxon>eudicotyledons</taxon>
        <taxon>Gunneridae</taxon>
        <taxon>Pentapetalae</taxon>
        <taxon>asterids</taxon>
        <taxon>campanulids</taxon>
        <taxon>Asterales</taxon>
        <taxon>Asteraceae</taxon>
        <taxon>Carduoideae</taxon>
        <taxon>Cardueae</taxon>
        <taxon>Centaureinae</taxon>
        <taxon>Centaurea</taxon>
    </lineage>
</organism>
<keyword evidence="2" id="KW-1185">Reference proteome</keyword>
<evidence type="ECO:0000313" key="1">
    <source>
        <dbReference type="EMBL" id="KAJ9546695.1"/>
    </source>
</evidence>
<evidence type="ECO:0000313" key="2">
    <source>
        <dbReference type="Proteomes" id="UP001172457"/>
    </source>
</evidence>
<dbReference type="EMBL" id="JARYMX010000005">
    <property type="protein sequence ID" value="KAJ9546695.1"/>
    <property type="molecule type" value="Genomic_DNA"/>
</dbReference>
<dbReference type="Proteomes" id="UP001172457">
    <property type="component" value="Chromosome 5"/>
</dbReference>